<dbReference type="PROSITE" id="PS51192">
    <property type="entry name" value="HELICASE_ATP_BIND_1"/>
    <property type="match status" value="1"/>
</dbReference>
<gene>
    <name evidence="8 11" type="primary">priA</name>
    <name evidence="11" type="ORF">CBS1_06605</name>
</gene>
<comment type="catalytic activity">
    <reaction evidence="8">
        <text>Couples ATP hydrolysis with the unwinding of duplex DNA by translocating in the 3'-5' direction.</text>
        <dbReference type="EC" id="5.6.2.4"/>
    </reaction>
</comment>
<dbReference type="AlphaFoldDB" id="A0AAE6CE69"/>
<keyword evidence="3 8" id="KW-0479">Metal-binding</keyword>
<dbReference type="InterPro" id="IPR011545">
    <property type="entry name" value="DEAD/DEAH_box_helicase_dom"/>
</dbReference>
<evidence type="ECO:0000256" key="2">
    <source>
        <dbReference type="ARBA" id="ARBA00022705"/>
    </source>
</evidence>
<dbReference type="GO" id="GO:0005524">
    <property type="term" value="F:ATP binding"/>
    <property type="evidence" value="ECO:0007669"/>
    <property type="project" value="UniProtKB-UniRule"/>
</dbReference>
<comment type="similarity">
    <text evidence="8">Belongs to the helicase family. PriA subfamily.</text>
</comment>
<dbReference type="PANTHER" id="PTHR30580">
    <property type="entry name" value="PRIMOSOMAL PROTEIN N"/>
    <property type="match status" value="1"/>
</dbReference>
<keyword evidence="6 8" id="KW-0067">ATP-binding</keyword>
<comment type="cofactor">
    <cofactor evidence="8">
        <name>Zn(2+)</name>
        <dbReference type="ChEBI" id="CHEBI:29105"/>
    </cofactor>
    <text evidence="8">Binds 2 zinc ions per subunit.</text>
</comment>
<dbReference type="InterPro" id="IPR014001">
    <property type="entry name" value="Helicase_ATP-bd"/>
</dbReference>
<feature type="binding site" evidence="8">
    <location>
        <position position="521"/>
    </location>
    <ligand>
        <name>Zn(2+)</name>
        <dbReference type="ChEBI" id="CHEBI:29105"/>
        <label>2</label>
    </ligand>
</feature>
<dbReference type="GO" id="GO:0006310">
    <property type="term" value="P:DNA recombination"/>
    <property type="evidence" value="ECO:0007669"/>
    <property type="project" value="InterPro"/>
</dbReference>
<dbReference type="EMBL" id="CP026721">
    <property type="protein sequence ID" value="QAV33417.1"/>
    <property type="molecule type" value="Genomic_DNA"/>
</dbReference>
<feature type="domain" description="Helicase C-terminal" evidence="10">
    <location>
        <begin position="529"/>
        <end position="698"/>
    </location>
</feature>
<dbReference type="InterPro" id="IPR027417">
    <property type="entry name" value="P-loop_NTPase"/>
</dbReference>
<dbReference type="Pfam" id="PF18319">
    <property type="entry name" value="Zn_ribbon_PriA"/>
    <property type="match status" value="1"/>
</dbReference>
<dbReference type="GO" id="GO:1990077">
    <property type="term" value="C:primosome complex"/>
    <property type="evidence" value="ECO:0007669"/>
    <property type="project" value="UniProtKB-UniRule"/>
</dbReference>
<dbReference type="GO" id="GO:0043138">
    <property type="term" value="F:3'-5' DNA helicase activity"/>
    <property type="evidence" value="ECO:0007669"/>
    <property type="project" value="UniProtKB-EC"/>
</dbReference>
<dbReference type="Proteomes" id="UP000288947">
    <property type="component" value="Chromosome"/>
</dbReference>
<comment type="subunit">
    <text evidence="8">Component of the replication restart primosome.</text>
</comment>
<dbReference type="GO" id="GO:0003677">
    <property type="term" value="F:DNA binding"/>
    <property type="evidence" value="ECO:0007669"/>
    <property type="project" value="UniProtKB-UniRule"/>
</dbReference>
<keyword evidence="4 8" id="KW-0547">Nucleotide-binding</keyword>
<dbReference type="SMART" id="SM00490">
    <property type="entry name" value="HELICc"/>
    <property type="match status" value="1"/>
</dbReference>
<evidence type="ECO:0000256" key="6">
    <source>
        <dbReference type="ARBA" id="ARBA00022840"/>
    </source>
</evidence>
<dbReference type="Pfam" id="PF00271">
    <property type="entry name" value="Helicase_C"/>
    <property type="match status" value="1"/>
</dbReference>
<dbReference type="GO" id="GO:0016787">
    <property type="term" value="F:hydrolase activity"/>
    <property type="evidence" value="ECO:0007669"/>
    <property type="project" value="UniProtKB-KW"/>
</dbReference>
<reference evidence="11 12" key="1">
    <citation type="submission" date="2018-01" db="EMBL/GenBank/DDBJ databases">
        <title>The whole genome sequencing and assembly of Fervidobacterium changbaicum CBS-1 strain.</title>
        <authorList>
            <person name="Kim J.-Y."/>
            <person name="Park M.-K."/>
            <person name="Yi H."/>
            <person name="Bahn Y.-S."/>
            <person name="Kim J.F."/>
            <person name="Lee D.-W."/>
        </authorList>
    </citation>
    <scope>NUCLEOTIDE SEQUENCE [LARGE SCALE GENOMIC DNA]</scope>
    <source>
        <strain evidence="11 12">CBS-1</strain>
    </source>
</reference>
<keyword evidence="8" id="KW-0378">Hydrolase</keyword>
<dbReference type="Pfam" id="PF00270">
    <property type="entry name" value="DEAD"/>
    <property type="match status" value="1"/>
</dbReference>
<dbReference type="InterPro" id="IPR005259">
    <property type="entry name" value="PriA"/>
</dbReference>
<sequence length="780" mass="88933">MYYAVAISNYSENKLFVYASSEDIALGERVVVPFRNKKNLAYVVQKFEGIEEITESNLEEIIDLERTHVVASKIPKITERCDYISFIDNQRTATFVNCALGLGYPIGRLFDLSFPPSFDKYFSLFVESNSPLINIPKMRYDDFKKMSKAKEYIESGLVRIYRDFESKKPRPRSKEEYVRIIIPPDELPRLRLTSKQSIVVNYLLLKGTAKVDELLNDLEDENVERSVLVQLKNKGIVKINDELIADEESGQLVRKLTEEQSKIVKSILEEIDGISVRSESLKHMVFGPTGSGKTEVYLDVIRHALNFGSVIYLVPEISLTEQTIARLRKHFPDVPIGVYHSYQTDAKRVEIWAKAVKGELGILVGPRSAFFVPMRNLKLVIVDEEHDEGYYNNSEPFYDVRKLLQYFPIPVIFGSATPHLETYKLAKDGIYQFHVLTKRFNVELPEVEIIDMRKEKKSTPSISKTLREEIESVLNDGMSALIFTRRKGFSRVQCAVCGYIAKCDNCDVSMTYHSDAGKLKCHLCGLEKPVPSVCPVCGSQIFTDKGTGTEKVERELRELFPGKNIGRIDAEIIDTPEKLKKVLEDLREGKLEIVTGTKMITKGLDIYRIGLVGIIDVDALIFYPDINAPLRTFQLLVQVIGRAGRKQKGKAVIQTYDPSNPVIIYASAQDVTGYYERELALRKELSYPPFADVVHVMYSNQSEEIARETIDAVYKDISNAEGLYIEILGPSEHPIFKVANKYRYQFFVKTVHSSRIVRLLNEIKTKYPGDWIVRLNPPEI</sequence>
<comment type="function">
    <text evidence="8">Initiates the restart of stalled replication forks, which reloads the replicative helicase on sites other than the origin of replication. Recognizes and binds to abandoned replication forks and remodels them to uncover a helicase loading site. Promotes assembly of the primosome at these replication forks.</text>
</comment>
<dbReference type="Gene3D" id="3.40.50.300">
    <property type="entry name" value="P-loop containing nucleotide triphosphate hydrolases"/>
    <property type="match status" value="2"/>
</dbReference>
<dbReference type="PROSITE" id="PS51194">
    <property type="entry name" value="HELICASE_CTER"/>
    <property type="match status" value="1"/>
</dbReference>
<feature type="domain" description="Helicase ATP-binding" evidence="9">
    <location>
        <begin position="274"/>
        <end position="436"/>
    </location>
</feature>
<comment type="catalytic activity">
    <reaction evidence="8">
        <text>ATP + H2O = ADP + phosphate + H(+)</text>
        <dbReference type="Rhea" id="RHEA:13065"/>
        <dbReference type="ChEBI" id="CHEBI:15377"/>
        <dbReference type="ChEBI" id="CHEBI:15378"/>
        <dbReference type="ChEBI" id="CHEBI:30616"/>
        <dbReference type="ChEBI" id="CHEBI:43474"/>
        <dbReference type="ChEBI" id="CHEBI:456216"/>
        <dbReference type="EC" id="5.6.2.4"/>
    </reaction>
</comment>
<evidence type="ECO:0000313" key="12">
    <source>
        <dbReference type="Proteomes" id="UP000288947"/>
    </source>
</evidence>
<dbReference type="InterPro" id="IPR040498">
    <property type="entry name" value="PriA_CRR"/>
</dbReference>
<evidence type="ECO:0000259" key="9">
    <source>
        <dbReference type="PROSITE" id="PS51192"/>
    </source>
</evidence>
<evidence type="ECO:0000256" key="4">
    <source>
        <dbReference type="ARBA" id="ARBA00022741"/>
    </source>
</evidence>
<dbReference type="GO" id="GO:0006270">
    <property type="term" value="P:DNA replication initiation"/>
    <property type="evidence" value="ECO:0007669"/>
    <property type="project" value="TreeGrafter"/>
</dbReference>
<dbReference type="HAMAP" id="MF_00983">
    <property type="entry name" value="PriA"/>
    <property type="match status" value="1"/>
</dbReference>
<dbReference type="RefSeq" id="WP_090221772.1">
    <property type="nucleotide sequence ID" value="NZ_CP026721.1"/>
</dbReference>
<dbReference type="GO" id="GO:0008270">
    <property type="term" value="F:zinc ion binding"/>
    <property type="evidence" value="ECO:0007669"/>
    <property type="project" value="UniProtKB-UniRule"/>
</dbReference>
<evidence type="ECO:0000313" key="11">
    <source>
        <dbReference type="EMBL" id="QAV33417.1"/>
    </source>
</evidence>
<accession>A0AAE6CE69</accession>
<name>A0AAE6CE69_9BACT</name>
<evidence type="ECO:0000256" key="1">
    <source>
        <dbReference type="ARBA" id="ARBA00022515"/>
    </source>
</evidence>
<organism evidence="11 12">
    <name type="scientific">Fervidobacterium changbaicum</name>
    <dbReference type="NCBI Taxonomy" id="310769"/>
    <lineage>
        <taxon>Bacteria</taxon>
        <taxon>Thermotogati</taxon>
        <taxon>Thermotogota</taxon>
        <taxon>Thermotogae</taxon>
        <taxon>Thermotogales</taxon>
        <taxon>Fervidobacteriaceae</taxon>
        <taxon>Fervidobacterium</taxon>
    </lineage>
</organism>
<dbReference type="SMART" id="SM00487">
    <property type="entry name" value="DEXDc"/>
    <property type="match status" value="1"/>
</dbReference>
<dbReference type="SUPFAM" id="SSF52540">
    <property type="entry name" value="P-loop containing nucleoside triphosphate hydrolases"/>
    <property type="match status" value="1"/>
</dbReference>
<feature type="binding site" evidence="8">
    <location>
        <position position="494"/>
    </location>
    <ligand>
        <name>Zn(2+)</name>
        <dbReference type="ChEBI" id="CHEBI:29105"/>
        <label>1</label>
    </ligand>
</feature>
<keyword evidence="2 8" id="KW-0235">DNA replication</keyword>
<dbReference type="GO" id="GO:0006302">
    <property type="term" value="P:double-strand break repair"/>
    <property type="evidence" value="ECO:0007669"/>
    <property type="project" value="InterPro"/>
</dbReference>
<evidence type="ECO:0000259" key="10">
    <source>
        <dbReference type="PROSITE" id="PS51194"/>
    </source>
</evidence>
<protein>
    <recommendedName>
        <fullName evidence="8">Replication restart protein PriA</fullName>
    </recommendedName>
    <alternativeName>
        <fullName evidence="8">ATP-dependent DNA helicase PriA</fullName>
        <ecNumber evidence="8">5.6.2.4</ecNumber>
    </alternativeName>
    <alternativeName>
        <fullName evidence="8">DNA 3'-5' helicase PriA</fullName>
    </alternativeName>
</protein>
<evidence type="ECO:0000256" key="7">
    <source>
        <dbReference type="ARBA" id="ARBA00023125"/>
    </source>
</evidence>
<dbReference type="Pfam" id="PF18074">
    <property type="entry name" value="PriA_C"/>
    <property type="match status" value="1"/>
</dbReference>
<keyword evidence="12" id="KW-1185">Reference proteome</keyword>
<keyword evidence="8" id="KW-0413">Isomerase</keyword>
<feature type="binding site" evidence="8">
    <location>
        <position position="503"/>
    </location>
    <ligand>
        <name>Zn(2+)</name>
        <dbReference type="ChEBI" id="CHEBI:29105"/>
        <label>2</label>
    </ligand>
</feature>
<dbReference type="PANTHER" id="PTHR30580:SF0">
    <property type="entry name" value="PRIMOSOMAL PROTEIN N"/>
    <property type="match status" value="1"/>
</dbReference>
<feature type="binding site" evidence="8">
    <location>
        <position position="497"/>
    </location>
    <ligand>
        <name>Zn(2+)</name>
        <dbReference type="ChEBI" id="CHEBI:29105"/>
        <label>1</label>
    </ligand>
</feature>
<keyword evidence="8" id="KW-0347">Helicase</keyword>
<proteinExistence type="inferred from homology"/>
<dbReference type="GO" id="GO:0006269">
    <property type="term" value="P:DNA replication, synthesis of primer"/>
    <property type="evidence" value="ECO:0007669"/>
    <property type="project" value="UniProtKB-KW"/>
</dbReference>
<dbReference type="InterPro" id="IPR041236">
    <property type="entry name" value="PriA_C"/>
</dbReference>
<feature type="binding site" evidence="8">
    <location>
        <position position="537"/>
    </location>
    <ligand>
        <name>Zn(2+)</name>
        <dbReference type="ChEBI" id="CHEBI:29105"/>
        <label>1</label>
    </ligand>
</feature>
<dbReference type="NCBIfam" id="TIGR00595">
    <property type="entry name" value="priA"/>
    <property type="match status" value="1"/>
</dbReference>
<dbReference type="InterPro" id="IPR001650">
    <property type="entry name" value="Helicase_C-like"/>
</dbReference>
<feature type="binding site" evidence="8">
    <location>
        <position position="534"/>
    </location>
    <ligand>
        <name>Zn(2+)</name>
        <dbReference type="ChEBI" id="CHEBI:29105"/>
        <label>1</label>
    </ligand>
</feature>
<dbReference type="EC" id="5.6.2.4" evidence="8"/>
<feature type="binding site" evidence="8">
    <location>
        <position position="506"/>
    </location>
    <ligand>
        <name>Zn(2+)</name>
        <dbReference type="ChEBI" id="CHEBI:29105"/>
        <label>2</label>
    </ligand>
</feature>
<keyword evidence="5 8" id="KW-0862">Zinc</keyword>
<evidence type="ECO:0000256" key="8">
    <source>
        <dbReference type="HAMAP-Rule" id="MF_00983"/>
    </source>
</evidence>
<keyword evidence="7 8" id="KW-0238">DNA-binding</keyword>
<feature type="binding site" evidence="8">
    <location>
        <position position="524"/>
    </location>
    <ligand>
        <name>Zn(2+)</name>
        <dbReference type="ChEBI" id="CHEBI:29105"/>
        <label>2</label>
    </ligand>
</feature>
<keyword evidence="1 8" id="KW-0639">Primosome</keyword>
<evidence type="ECO:0000256" key="5">
    <source>
        <dbReference type="ARBA" id="ARBA00022833"/>
    </source>
</evidence>
<evidence type="ECO:0000256" key="3">
    <source>
        <dbReference type="ARBA" id="ARBA00022723"/>
    </source>
</evidence>